<gene>
    <name evidence="1" type="ORF">SAMN04487996_13436</name>
</gene>
<proteinExistence type="predicted"/>
<accession>A0A1G8BTY7</accession>
<evidence type="ECO:0000313" key="1">
    <source>
        <dbReference type="EMBL" id="SDH36667.1"/>
    </source>
</evidence>
<keyword evidence="2" id="KW-1185">Reference proteome</keyword>
<name>A0A1G8BTY7_9BACT</name>
<dbReference type="Proteomes" id="UP000198748">
    <property type="component" value="Unassembled WGS sequence"/>
</dbReference>
<organism evidence="1 2">
    <name type="scientific">Dyadobacter soli</name>
    <dbReference type="NCBI Taxonomy" id="659014"/>
    <lineage>
        <taxon>Bacteria</taxon>
        <taxon>Pseudomonadati</taxon>
        <taxon>Bacteroidota</taxon>
        <taxon>Cytophagia</taxon>
        <taxon>Cytophagales</taxon>
        <taxon>Spirosomataceae</taxon>
        <taxon>Dyadobacter</taxon>
    </lineage>
</organism>
<sequence>MKNLHFIVQAKGGVGKSILMYLFALKHYQDARCLFIDVDASTQTSTRQLKFVHQDQSDVASLLDEKGLLIRDNLLAYLQSIAKEDFEDAYFDFGAPESEQLPALIEYDIPLKAFAEGLGFDITFHIVIGGGGAYNPSIDYLLRMFDLVKTDFEIVVWQSMATFRKFPHLTLELRENCKNSGLTFRRFGDFEPESFLGAEILTGIRKGLALDTYTIGPRLRLQRELQINFVDV</sequence>
<dbReference type="RefSeq" id="WP_090157696.1">
    <property type="nucleotide sequence ID" value="NZ_FNAN01000034.1"/>
</dbReference>
<evidence type="ECO:0000313" key="2">
    <source>
        <dbReference type="Proteomes" id="UP000198748"/>
    </source>
</evidence>
<dbReference type="AlphaFoldDB" id="A0A1G8BTY7"/>
<dbReference type="STRING" id="659014.SAMN04487996_13436"/>
<dbReference type="EMBL" id="FNAN01000034">
    <property type="protein sequence ID" value="SDH36667.1"/>
    <property type="molecule type" value="Genomic_DNA"/>
</dbReference>
<protein>
    <submittedName>
        <fullName evidence="1">Cellulose biosynthesis protein BcsQ</fullName>
    </submittedName>
</protein>
<reference evidence="2" key="1">
    <citation type="submission" date="2016-10" db="EMBL/GenBank/DDBJ databases">
        <authorList>
            <person name="Varghese N."/>
            <person name="Submissions S."/>
        </authorList>
    </citation>
    <scope>NUCLEOTIDE SEQUENCE [LARGE SCALE GENOMIC DNA]</scope>
    <source>
        <strain evidence="2">DSM 25329</strain>
    </source>
</reference>
<dbReference type="OrthoDB" id="937857at2"/>